<dbReference type="PANTHER" id="PTHR23359">
    <property type="entry name" value="NUCLEOTIDE KINASE"/>
    <property type="match status" value="1"/>
</dbReference>
<comment type="caution">
    <text evidence="5">The sequence shown here is derived from an EMBL/GenBank/DDBJ whole genome shotgun (WGS) entry which is preliminary data.</text>
</comment>
<gene>
    <name evidence="5" type="ORF">DGYR_LOCUS9918</name>
</gene>
<evidence type="ECO:0000256" key="2">
    <source>
        <dbReference type="ARBA" id="ARBA00022741"/>
    </source>
</evidence>
<dbReference type="AlphaFoldDB" id="A0A7I8W5J2"/>
<dbReference type="EMBL" id="CAJFCJ010000015">
    <property type="protein sequence ID" value="CAD5122064.1"/>
    <property type="molecule type" value="Genomic_DNA"/>
</dbReference>
<dbReference type="InterPro" id="IPR036291">
    <property type="entry name" value="NAD(P)-bd_dom_sf"/>
</dbReference>
<evidence type="ECO:0000313" key="6">
    <source>
        <dbReference type="Proteomes" id="UP000549394"/>
    </source>
</evidence>
<keyword evidence="6" id="KW-1185">Reference proteome</keyword>
<dbReference type="GO" id="GO:0019205">
    <property type="term" value="F:nucleobase-containing compound kinase activity"/>
    <property type="evidence" value="ECO:0007669"/>
    <property type="project" value="InterPro"/>
</dbReference>
<reference evidence="5 6" key="1">
    <citation type="submission" date="2020-08" db="EMBL/GenBank/DDBJ databases">
        <authorList>
            <person name="Hejnol A."/>
        </authorList>
    </citation>
    <scope>NUCLEOTIDE SEQUENCE [LARGE SCALE GENOMIC DNA]</scope>
</reference>
<dbReference type="Gene3D" id="3.40.50.720">
    <property type="entry name" value="NAD(P)-binding Rossmann-like Domain"/>
    <property type="match status" value="1"/>
</dbReference>
<proteinExistence type="predicted"/>
<dbReference type="InterPro" id="IPR000850">
    <property type="entry name" value="Adenylat/UMP-CMP_kin"/>
</dbReference>
<dbReference type="GO" id="GO:0006139">
    <property type="term" value="P:nucleobase-containing compound metabolic process"/>
    <property type="evidence" value="ECO:0007669"/>
    <property type="project" value="InterPro"/>
</dbReference>
<dbReference type="Gene3D" id="1.20.890.10">
    <property type="entry name" value="cAMP-dependent protein kinase regulatory subunit, dimerization-anchoring domain"/>
    <property type="match status" value="1"/>
</dbReference>
<dbReference type="SUPFAM" id="SSF51735">
    <property type="entry name" value="NAD(P)-binding Rossmann-fold domains"/>
    <property type="match status" value="1"/>
</dbReference>
<keyword evidence="3" id="KW-0418">Kinase</keyword>
<dbReference type="CDD" id="cd22967">
    <property type="entry name" value="DD_AK7"/>
    <property type="match status" value="1"/>
</dbReference>
<name>A0A7I8W5J2_9ANNE</name>
<dbReference type="SUPFAM" id="SSF52540">
    <property type="entry name" value="P-loop containing nucleoside triphosphate hydrolases"/>
    <property type="match status" value="1"/>
</dbReference>
<evidence type="ECO:0000313" key="5">
    <source>
        <dbReference type="EMBL" id="CAD5122064.1"/>
    </source>
</evidence>
<evidence type="ECO:0000256" key="1">
    <source>
        <dbReference type="ARBA" id="ARBA00022679"/>
    </source>
</evidence>
<protein>
    <submittedName>
        <fullName evidence="5">DgyrCDS10516</fullName>
    </submittedName>
</protein>
<dbReference type="OrthoDB" id="10262413at2759"/>
<dbReference type="Proteomes" id="UP000549394">
    <property type="component" value="Unassembled WGS sequence"/>
</dbReference>
<evidence type="ECO:0000256" key="3">
    <source>
        <dbReference type="ARBA" id="ARBA00022777"/>
    </source>
</evidence>
<organism evidence="5 6">
    <name type="scientific">Dimorphilus gyrociliatus</name>
    <dbReference type="NCBI Taxonomy" id="2664684"/>
    <lineage>
        <taxon>Eukaryota</taxon>
        <taxon>Metazoa</taxon>
        <taxon>Spiralia</taxon>
        <taxon>Lophotrochozoa</taxon>
        <taxon>Annelida</taxon>
        <taxon>Polychaeta</taxon>
        <taxon>Polychaeta incertae sedis</taxon>
        <taxon>Dinophilidae</taxon>
        <taxon>Dimorphilus</taxon>
    </lineage>
</organism>
<keyword evidence="1" id="KW-0808">Transferase</keyword>
<dbReference type="Pfam" id="PF05186">
    <property type="entry name" value="Dpy-30"/>
    <property type="match status" value="1"/>
</dbReference>
<dbReference type="Pfam" id="PF13207">
    <property type="entry name" value="AAA_17"/>
    <property type="match status" value="1"/>
</dbReference>
<sequence>MQQYKMAGNEDEAIESKRVFVNYCDTYQGKNVAKYLSQCVVGASLDEIEEEEEETGSVASGDMDRKTKEGCYQVISSFLDREKDKIRDKPSFVKEILQYRNREQLLEHLIECDMIVYDITEQPEIIDEAIWVVSELHADLDRLEKPKMFVLISSAMTWANSKPLDPDDTEIPFTEEDYRRRRAHPNWKDHINAEKTVIKLGKTNKSKLATYVIASGLTYGAEENIFHYLFKAAWHNAEHLHVFGAGQNCIPTIHIRDLAAVIQNILDSRPKIRYLIAADDSKHTLEEIVKAVSKALGTGKIKHIAKEDALLSKDIQQADFDQLLVNLRMDGVFIRENMHIRWASETGILENIDTIVREYRESRALQPLRILIHGPPCSGKSTIASQLCKHYKLHHIKIADVIAESKERLKKSAARAQIDEAEEEEDDGTAAEDEELLAAIDEDEKTNDGRISDEYILRLVKQTLKSVRCQNQGFILDGFPKTIDQTKDLFANEDEDAEEETGAIKYDKTITPEFVISLQADDEFLRNRVMNLPESVVVQNHTDEKGLLRRLKTFLETNGDDVTMLNFFEENEIHAETIDITQDKTIDNKMIISRILKKVGEPRNYGPTQDEIEEKKRREEEERLKKEEEDKRERERQEKEEAAERKRRQDEWTERLNDVKRQEHEMLETQSIPLRNYLMKHVMPTLTQGLIDACKVRPDDPIDFLVNEFYIRINSMARICGLSSLLFLFFRPSTCSITIRK</sequence>
<dbReference type="CDD" id="cd01428">
    <property type="entry name" value="ADK"/>
    <property type="match status" value="1"/>
</dbReference>
<dbReference type="InterPro" id="IPR047499">
    <property type="entry name" value="DD_AK7"/>
</dbReference>
<feature type="compositionally biased region" description="Basic and acidic residues" evidence="4">
    <location>
        <begin position="613"/>
        <end position="650"/>
    </location>
</feature>
<dbReference type="InterPro" id="IPR007858">
    <property type="entry name" value="Dpy-30_motif"/>
</dbReference>
<dbReference type="GO" id="GO:0005524">
    <property type="term" value="F:ATP binding"/>
    <property type="evidence" value="ECO:0007669"/>
    <property type="project" value="InterPro"/>
</dbReference>
<dbReference type="Gene3D" id="3.40.50.300">
    <property type="entry name" value="P-loop containing nucleotide triphosphate hydrolases"/>
    <property type="match status" value="1"/>
</dbReference>
<accession>A0A7I8W5J2</accession>
<evidence type="ECO:0000256" key="4">
    <source>
        <dbReference type="SAM" id="MobiDB-lite"/>
    </source>
</evidence>
<dbReference type="InterPro" id="IPR027417">
    <property type="entry name" value="P-loop_NTPase"/>
</dbReference>
<feature type="region of interest" description="Disordered" evidence="4">
    <location>
        <begin position="602"/>
        <end position="650"/>
    </location>
</feature>
<keyword evidence="2" id="KW-0547">Nucleotide-binding</keyword>